<gene>
    <name evidence="1" type="ORF">CLPUN_02010</name>
</gene>
<dbReference type="RefSeq" id="WP_143328949.1">
    <property type="nucleotide sequence ID" value="NZ_LZZM01000011.1"/>
</dbReference>
<sequence>MSMPNIPNITPLINITREQAIDMIIASIAMEEMGLAHILNAEGEKIQYILDKNKCKSVLPKDIKEINQGVEKVIREIMKLQILLQEKLESIISIIPPKSDCCDDCCENISTKKCKCDTNIIGNGRGCVNNTVDTFYRGIFNITLNIPEFPGVLNQFIKYTLEKENKSNINSVILLGFPQNINLQNINKSQFNKNSDLHTITTINGNGIITLRDGKEILKQSIVNFSLTIWSYKRENTQKIKMIINDYDNLFNHNSGIMNIKSGLIKILDLSC</sequence>
<dbReference type="InterPro" id="IPR058705">
    <property type="entry name" value="A_ENA"/>
</dbReference>
<accession>A0A1S8TXZ9</accession>
<organism evidence="1 2">
    <name type="scientific">Clostridium puniceum</name>
    <dbReference type="NCBI Taxonomy" id="29367"/>
    <lineage>
        <taxon>Bacteria</taxon>
        <taxon>Bacillati</taxon>
        <taxon>Bacillota</taxon>
        <taxon>Clostridia</taxon>
        <taxon>Eubacteriales</taxon>
        <taxon>Clostridiaceae</taxon>
        <taxon>Clostridium</taxon>
    </lineage>
</organism>
<dbReference type="STRING" id="29367.CLPUN_02010"/>
<evidence type="ECO:0000313" key="1">
    <source>
        <dbReference type="EMBL" id="OOM82499.1"/>
    </source>
</evidence>
<dbReference type="Proteomes" id="UP000190890">
    <property type="component" value="Unassembled WGS sequence"/>
</dbReference>
<dbReference type="EMBL" id="LZZM01000011">
    <property type="protein sequence ID" value="OOM82499.1"/>
    <property type="molecule type" value="Genomic_DNA"/>
</dbReference>
<keyword evidence="2" id="KW-1185">Reference proteome</keyword>
<dbReference type="OrthoDB" id="2082444at2"/>
<protein>
    <submittedName>
        <fullName evidence="1">Uncharacterized protein</fullName>
    </submittedName>
</protein>
<reference evidence="1 2" key="1">
    <citation type="submission" date="2016-05" db="EMBL/GenBank/DDBJ databases">
        <title>Microbial solvent formation.</title>
        <authorList>
            <person name="Poehlein A."/>
            <person name="Montoya Solano J.D."/>
            <person name="Flitsch S."/>
            <person name="Krabben P."/>
            <person name="Duerre P."/>
            <person name="Daniel R."/>
        </authorList>
    </citation>
    <scope>NUCLEOTIDE SEQUENCE [LARGE SCALE GENOMIC DNA]</scope>
    <source>
        <strain evidence="1 2">DSM 2619</strain>
    </source>
</reference>
<proteinExistence type="predicted"/>
<evidence type="ECO:0000313" key="2">
    <source>
        <dbReference type="Proteomes" id="UP000190890"/>
    </source>
</evidence>
<dbReference type="AlphaFoldDB" id="A0A1S8TXZ9"/>
<name>A0A1S8TXZ9_9CLOT</name>
<dbReference type="Pfam" id="PF26595">
    <property type="entry name" value="A_ENA"/>
    <property type="match status" value="1"/>
</dbReference>
<comment type="caution">
    <text evidence="1">The sequence shown here is derived from an EMBL/GenBank/DDBJ whole genome shotgun (WGS) entry which is preliminary data.</text>
</comment>